<keyword evidence="4" id="KW-0282">Flagellum</keyword>
<dbReference type="InterPro" id="IPR015943">
    <property type="entry name" value="WD40/YVTN_repeat-like_dom_sf"/>
</dbReference>
<keyword evidence="2" id="KW-0175">Coiled coil</keyword>
<dbReference type="InterPro" id="IPR011047">
    <property type="entry name" value="Quinoprotein_ADH-like_sf"/>
</dbReference>
<reference evidence="4" key="1">
    <citation type="submission" date="2025-08" db="UniProtKB">
        <authorList>
            <consortium name="RefSeq"/>
        </authorList>
    </citation>
    <scope>IDENTIFICATION</scope>
    <source>
        <tissue evidence="4">Cell line</tissue>
    </source>
</reference>
<gene>
    <name evidence="4" type="primary">CFAP57</name>
</gene>
<feature type="repeat" description="WD" evidence="1">
    <location>
        <begin position="494"/>
        <end position="527"/>
    </location>
</feature>
<keyword evidence="4" id="KW-0966">Cell projection</keyword>
<dbReference type="PANTHER" id="PTHR32215:SF0">
    <property type="entry name" value="CILIA- AND FLAGELLA-ASSOCIATED PROTEIN 57"/>
    <property type="match status" value="1"/>
</dbReference>
<dbReference type="InterPro" id="IPR001680">
    <property type="entry name" value="WD40_rpt"/>
</dbReference>
<feature type="coiled-coil region" evidence="2">
    <location>
        <begin position="763"/>
        <end position="881"/>
    </location>
</feature>
<dbReference type="Proteomes" id="UP001652641">
    <property type="component" value="Chromosome 10"/>
</dbReference>
<dbReference type="RefSeq" id="XP_072580382.1">
    <property type="nucleotide sequence ID" value="XM_072724281.1"/>
</dbReference>
<keyword evidence="1" id="KW-0853">WD repeat</keyword>
<dbReference type="GeneID" id="112914833"/>
<dbReference type="PROSITE" id="PS50082">
    <property type="entry name" value="WD_REPEATS_2"/>
    <property type="match status" value="2"/>
</dbReference>
<keyword evidence="3" id="KW-1185">Reference proteome</keyword>
<organism evidence="3 4">
    <name type="scientific">Vulpes vulpes</name>
    <name type="common">Red fox</name>
    <dbReference type="NCBI Taxonomy" id="9627"/>
    <lineage>
        <taxon>Eukaryota</taxon>
        <taxon>Metazoa</taxon>
        <taxon>Chordata</taxon>
        <taxon>Craniata</taxon>
        <taxon>Vertebrata</taxon>
        <taxon>Euteleostomi</taxon>
        <taxon>Mammalia</taxon>
        <taxon>Eutheria</taxon>
        <taxon>Laurasiatheria</taxon>
        <taxon>Carnivora</taxon>
        <taxon>Caniformia</taxon>
        <taxon>Canidae</taxon>
        <taxon>Vulpes</taxon>
    </lineage>
</organism>
<sequence>MSTVVAQSLHVFGLRAHVANNIFFFDEQIIIFPSGNYCVKYNMDQKWQKFIPGSDKSQGMLALSISPNRRYLAISEIVQEKPIITIYELSSIPCRKRKVLNNFDFPVQRFISMAFSPDSKYLLAQTSPPESNLVYWLWEKQKVMAIVRTDSQNNAVYQVSFNPQDNTQVCVTGNGMFKLLRFAEGTLKQTNFQRGEPQNYLAHTWVSEDKIIVGTDTGRLFLFESGDQRWETSIMVMEPTSETKNLEKIQESESLIQFPTISSPVPSYEQVILASGHSQLVLPQVFAIAAYSKGFACSAGPGRVLLFEKMEEKDFYRESREIRIPLDPQSNEPSQSDKQDILCMCFSPSEEILIASTSKNQLYSITMSLTEISKVRSIVWNADDSKLISCGTDSAVYEWNLSSGKRQTECVLKSCSYNCVTVSPDAKTIFAVGSDQTLKEIADSSVLREISAFDVIYTAVVISHSGRMIFVGTSVGTIRAMKYPLPLQKEFNEYQAHAGPITKMSLTFDDQFLLTVAEDGCLFTWKVFDKDGRGIKREREVGFAEEVLVTKTDMEEKAQMMLELKTRVEELKMENEYQLRLKDMNYSEKIKELTDKFLQEMESLKTKNQVLRTEKEKQDVSHREHIEDLLDKQSRELQDLECCNNQKLLLEYEKYQELQLKSQRMQEEYEKQLRDNDETKSQALEELTEFYEAKLQEKTTLLEEAQEDVRQQLREFEETKKQIENDEDQEIQDIKTKYKKKLRDEKESNLRLKGETGIMRKKFSSLQKEIEERTNDIESLKGEQVKLQGVIKSLEKDILGLKREIQERDETIQDKEKRIYDLKKKNQELEKFKFVLDYKIKELKKQIEPRENEIKVMKEQIQEMEAELEHFHKQNTQLELNITELWQKLRATDQEMHRERQKERDLEALVKRFKTDLHNCVAYIQEPRLLKEKVRALFEKYVQRADMVEIAGLNTDLQQEYARQREHLERNLATLKKKVVKESELHRTDYVRIMQENVSLIKEINELRRELKFTRSQVYDLEAALKLTKKIRPQDVPETVPSEDVCSAAPTMRLNEQEETGRIIEMQRLEIQRLRDQIQEQEQVPGFHPLAGIRLPSLVRSEVDFEVQTN</sequence>
<feature type="repeat" description="WD" evidence="1">
    <location>
        <begin position="375"/>
        <end position="409"/>
    </location>
</feature>
<feature type="coiled-coil region" evidence="2">
    <location>
        <begin position="958"/>
        <end position="1024"/>
    </location>
</feature>
<dbReference type="Pfam" id="PF00400">
    <property type="entry name" value="WD40"/>
    <property type="match status" value="1"/>
</dbReference>
<evidence type="ECO:0000256" key="2">
    <source>
        <dbReference type="SAM" id="Coils"/>
    </source>
</evidence>
<dbReference type="Gene3D" id="1.10.287.1490">
    <property type="match status" value="1"/>
</dbReference>
<evidence type="ECO:0000313" key="4">
    <source>
        <dbReference type="RefSeq" id="XP_072580382.1"/>
    </source>
</evidence>
<name>A0ABM4XQS2_VULVU</name>
<accession>A0ABM4XQS2</accession>
<dbReference type="PANTHER" id="PTHR32215">
    <property type="entry name" value="CILIA- AND FLAGELLA-ASSOCIATED PROTEIN 57"/>
    <property type="match status" value="1"/>
</dbReference>
<proteinExistence type="predicted"/>
<dbReference type="Gene3D" id="2.130.10.10">
    <property type="entry name" value="YVTN repeat-like/Quinoprotein amine dehydrogenase"/>
    <property type="match status" value="2"/>
</dbReference>
<dbReference type="SMART" id="SM00320">
    <property type="entry name" value="WD40"/>
    <property type="match status" value="5"/>
</dbReference>
<protein>
    <submittedName>
        <fullName evidence="4">Cilia- and flagella-associated protein 57 isoform X3</fullName>
    </submittedName>
</protein>
<dbReference type="SUPFAM" id="SSF50998">
    <property type="entry name" value="Quinoprotein alcohol dehydrogenase-like"/>
    <property type="match status" value="1"/>
</dbReference>
<feature type="coiled-coil region" evidence="2">
    <location>
        <begin position="623"/>
        <end position="733"/>
    </location>
</feature>
<evidence type="ECO:0000256" key="1">
    <source>
        <dbReference type="PROSITE-ProRule" id="PRU00221"/>
    </source>
</evidence>
<dbReference type="InterPro" id="IPR052993">
    <property type="entry name" value="CFA-57"/>
</dbReference>
<evidence type="ECO:0000313" key="3">
    <source>
        <dbReference type="Proteomes" id="UP001652641"/>
    </source>
</evidence>
<keyword evidence="4" id="KW-0969">Cilium</keyword>